<name>A0ABN9RNF3_9DINO</name>
<organism evidence="2 3">
    <name type="scientific">Prorocentrum cordatum</name>
    <dbReference type="NCBI Taxonomy" id="2364126"/>
    <lineage>
        <taxon>Eukaryota</taxon>
        <taxon>Sar</taxon>
        <taxon>Alveolata</taxon>
        <taxon>Dinophyceae</taxon>
        <taxon>Prorocentrales</taxon>
        <taxon>Prorocentraceae</taxon>
        <taxon>Prorocentrum</taxon>
    </lineage>
</organism>
<feature type="non-terminal residue" evidence="2">
    <location>
        <position position="1"/>
    </location>
</feature>
<sequence length="145" mass="14488">GRLRQQGAGRQDHPPAPPRAGHAARQHAGGAFGERARDAPLAGPAVAIRRHGPPRPHGAIPPARDVSQPGDGPRDAGAAFGPQRGPPGRSPTPSPRPTASAQDRGAALPGSRRASRGDGAAAPPGGRGQQARAAPRARGAARGGF</sequence>
<protein>
    <submittedName>
        <fullName evidence="2">Uncharacterized protein</fullName>
    </submittedName>
</protein>
<feature type="non-terminal residue" evidence="2">
    <location>
        <position position="145"/>
    </location>
</feature>
<evidence type="ECO:0000313" key="3">
    <source>
        <dbReference type="Proteomes" id="UP001189429"/>
    </source>
</evidence>
<gene>
    <name evidence="2" type="ORF">PCOR1329_LOCUS22284</name>
</gene>
<reference evidence="2" key="1">
    <citation type="submission" date="2023-10" db="EMBL/GenBank/DDBJ databases">
        <authorList>
            <person name="Chen Y."/>
            <person name="Shah S."/>
            <person name="Dougan E. K."/>
            <person name="Thang M."/>
            <person name="Chan C."/>
        </authorList>
    </citation>
    <scope>NUCLEOTIDE SEQUENCE [LARGE SCALE GENOMIC DNA]</scope>
</reference>
<feature type="compositionally biased region" description="Low complexity" evidence="1">
    <location>
        <begin position="109"/>
        <end position="145"/>
    </location>
</feature>
<proteinExistence type="predicted"/>
<feature type="compositionally biased region" description="Pro residues" evidence="1">
    <location>
        <begin position="84"/>
        <end position="96"/>
    </location>
</feature>
<accession>A0ABN9RNF3</accession>
<keyword evidence="3" id="KW-1185">Reference proteome</keyword>
<feature type="region of interest" description="Disordered" evidence="1">
    <location>
        <begin position="1"/>
        <end position="145"/>
    </location>
</feature>
<evidence type="ECO:0000256" key="1">
    <source>
        <dbReference type="SAM" id="MobiDB-lite"/>
    </source>
</evidence>
<dbReference type="EMBL" id="CAUYUJ010007433">
    <property type="protein sequence ID" value="CAK0820725.1"/>
    <property type="molecule type" value="Genomic_DNA"/>
</dbReference>
<dbReference type="Proteomes" id="UP001189429">
    <property type="component" value="Unassembled WGS sequence"/>
</dbReference>
<comment type="caution">
    <text evidence="2">The sequence shown here is derived from an EMBL/GenBank/DDBJ whole genome shotgun (WGS) entry which is preliminary data.</text>
</comment>
<evidence type="ECO:0000313" key="2">
    <source>
        <dbReference type="EMBL" id="CAK0820725.1"/>
    </source>
</evidence>
<feature type="compositionally biased region" description="Low complexity" evidence="1">
    <location>
        <begin position="19"/>
        <end position="29"/>
    </location>
</feature>